<reference evidence="2" key="1">
    <citation type="submission" date="2016-11" db="UniProtKB">
        <authorList>
            <consortium name="WormBaseParasite"/>
        </authorList>
    </citation>
    <scope>IDENTIFICATION</scope>
</reference>
<dbReference type="AlphaFoldDB" id="A0A1I7X884"/>
<organism evidence="1 2">
    <name type="scientific">Heterorhabditis bacteriophora</name>
    <name type="common">Entomopathogenic nematode worm</name>
    <dbReference type="NCBI Taxonomy" id="37862"/>
    <lineage>
        <taxon>Eukaryota</taxon>
        <taxon>Metazoa</taxon>
        <taxon>Ecdysozoa</taxon>
        <taxon>Nematoda</taxon>
        <taxon>Chromadorea</taxon>
        <taxon>Rhabditida</taxon>
        <taxon>Rhabditina</taxon>
        <taxon>Rhabditomorpha</taxon>
        <taxon>Strongyloidea</taxon>
        <taxon>Heterorhabditidae</taxon>
        <taxon>Heterorhabditis</taxon>
    </lineage>
</organism>
<keyword evidence="1" id="KW-1185">Reference proteome</keyword>
<dbReference type="Proteomes" id="UP000095283">
    <property type="component" value="Unplaced"/>
</dbReference>
<evidence type="ECO:0000313" key="2">
    <source>
        <dbReference type="WBParaSite" id="Hba_13700"/>
    </source>
</evidence>
<proteinExistence type="predicted"/>
<dbReference type="WBParaSite" id="Hba_13700">
    <property type="protein sequence ID" value="Hba_13700"/>
    <property type="gene ID" value="Hba_13700"/>
</dbReference>
<accession>A0A1I7X884</accession>
<protein>
    <submittedName>
        <fullName evidence="2">Secreted protein</fullName>
    </submittedName>
</protein>
<name>A0A1I7X884_HETBA</name>
<sequence>MLRAIRITALLSRGFASVLPRAEALPQCSQEPRLCLSAPKAEALPQCSPRAEALPQCSYPTSPSGGEWDNFGRF</sequence>
<evidence type="ECO:0000313" key="1">
    <source>
        <dbReference type="Proteomes" id="UP000095283"/>
    </source>
</evidence>